<proteinExistence type="predicted"/>
<accession>A0ABX7BH89</accession>
<keyword evidence="2" id="KW-0614">Plasmid</keyword>
<feature type="signal peptide" evidence="1">
    <location>
        <begin position="1"/>
        <end position="35"/>
    </location>
</feature>
<reference evidence="2" key="1">
    <citation type="submission" date="2021-02" db="EMBL/GenBank/DDBJ databases">
        <title>Skermanella TT6 skin isolate.</title>
        <authorList>
            <person name="Lee K."/>
            <person name="Ganzorig M."/>
        </authorList>
    </citation>
    <scope>NUCLEOTIDE SEQUENCE</scope>
    <source>
        <strain evidence="2">TT6</strain>
    </source>
</reference>
<geneLocation type="plasmid" evidence="2 3">
    <name>pTT6-2</name>
</geneLocation>
<dbReference type="RefSeq" id="WP_201083502.1">
    <property type="nucleotide sequence ID" value="NZ_CP067422.1"/>
</dbReference>
<keyword evidence="1" id="KW-0732">Signal</keyword>
<protein>
    <submittedName>
        <fullName evidence="2">Uncharacterized protein</fullName>
    </submittedName>
</protein>
<gene>
    <name evidence="2" type="ORF">IGS68_32460</name>
</gene>
<name>A0ABX7BH89_9PROT</name>
<organism evidence="2 3">
    <name type="scientific">Skermanella cutis</name>
    <dbReference type="NCBI Taxonomy" id="2775420"/>
    <lineage>
        <taxon>Bacteria</taxon>
        <taxon>Pseudomonadati</taxon>
        <taxon>Pseudomonadota</taxon>
        <taxon>Alphaproteobacteria</taxon>
        <taxon>Rhodospirillales</taxon>
        <taxon>Azospirillaceae</taxon>
        <taxon>Skermanella</taxon>
    </lineage>
</organism>
<evidence type="ECO:0000256" key="1">
    <source>
        <dbReference type="SAM" id="SignalP"/>
    </source>
</evidence>
<evidence type="ECO:0000313" key="2">
    <source>
        <dbReference type="EMBL" id="QQP93727.1"/>
    </source>
</evidence>
<evidence type="ECO:0000313" key="3">
    <source>
        <dbReference type="Proteomes" id="UP000595197"/>
    </source>
</evidence>
<keyword evidence="3" id="KW-1185">Reference proteome</keyword>
<sequence length="183" mass="20046">MAENANSIPCAVSRRLLFSVAAALRVAATVPLAAAAESPDPLAALLLDYREVGLGLRKVNAELDAAPARLPEWSPAEIHAFGLPDTMTPRPSLADLQEFSRLCRLSASGDEQQALAERHDARVEAWTPKRQNRKAWFRRSGAAELRRKRHALMDRKNAVGGALMALVLAPDFDRTLRRNGFDA</sequence>
<dbReference type="EMBL" id="CP067422">
    <property type="protein sequence ID" value="QQP93727.1"/>
    <property type="molecule type" value="Genomic_DNA"/>
</dbReference>
<dbReference type="Proteomes" id="UP000595197">
    <property type="component" value="Plasmid pTT6-2"/>
</dbReference>
<feature type="chain" id="PRO_5047545674" evidence="1">
    <location>
        <begin position="36"/>
        <end position="183"/>
    </location>
</feature>